<reference evidence="5" key="1">
    <citation type="journal article" date="2021" name="ISME J.">
        <title>Fine-scale metabolic discontinuity in a stratified prokaryote microbiome of a Red Sea deep halocline.</title>
        <authorList>
            <person name="Michoud G."/>
            <person name="Ngugi D.K."/>
            <person name="Barozzi A."/>
            <person name="Merlino G."/>
            <person name="Calleja M.L."/>
            <person name="Delgado-Huertas A."/>
            <person name="Moran X.A.G."/>
            <person name="Daffonchio D."/>
        </authorList>
    </citation>
    <scope>NUCLEOTIDE SEQUENCE</scope>
    <source>
        <strain evidence="5">SuakinDeep_MAG55_1</strain>
    </source>
</reference>
<dbReference type="AlphaFoldDB" id="A0A941W3T3"/>
<feature type="domain" description="3-octaprenyl-4-hydroxybenzoate carboxy-lyase-like N-terminal" evidence="3">
    <location>
        <begin position="48"/>
        <end position="125"/>
    </location>
</feature>
<feature type="domain" description="3-octaprenyl-4-hydroxybenzoate carboxy-lyase-like C-terminal" evidence="4">
    <location>
        <begin position="524"/>
        <end position="597"/>
    </location>
</feature>
<evidence type="ECO:0000259" key="4">
    <source>
        <dbReference type="Pfam" id="PF20696"/>
    </source>
</evidence>
<gene>
    <name evidence="5" type="ORF">MAG551_02014</name>
</gene>
<name>A0A941W3T3_9BACT</name>
<dbReference type="Pfam" id="PF20696">
    <property type="entry name" value="UbiD_C"/>
    <property type="match status" value="2"/>
</dbReference>
<dbReference type="EMBL" id="JAANXD010000077">
    <property type="protein sequence ID" value="MBS1258950.1"/>
    <property type="molecule type" value="Genomic_DNA"/>
</dbReference>
<protein>
    <submittedName>
        <fullName evidence="5">4-hydroxybenzoate decarboxylase subunit C</fullName>
    </submittedName>
</protein>
<dbReference type="InterPro" id="IPR002830">
    <property type="entry name" value="UbiD"/>
</dbReference>
<feature type="domain" description="3-octaprenyl-4-hydroxybenzoate carboxy-lyase-like Rift-related" evidence="2">
    <location>
        <begin position="159"/>
        <end position="351"/>
    </location>
</feature>
<dbReference type="PANTHER" id="PTHR30108:SF7">
    <property type="entry name" value="3-POLYPRENYL-4-HYDROXYBENZOATE DECARBOXYLASE"/>
    <property type="match status" value="1"/>
</dbReference>
<proteinExistence type="inferred from homology"/>
<dbReference type="InterPro" id="IPR022390">
    <property type="entry name" value="HBDC"/>
</dbReference>
<evidence type="ECO:0000313" key="5">
    <source>
        <dbReference type="EMBL" id="MBS1258950.1"/>
    </source>
</evidence>
<dbReference type="InterPro" id="IPR049383">
    <property type="entry name" value="UbiD-like_N"/>
</dbReference>
<evidence type="ECO:0000259" key="2">
    <source>
        <dbReference type="Pfam" id="PF01977"/>
    </source>
</evidence>
<dbReference type="Gene3D" id="3.40.1670.10">
    <property type="entry name" value="UbiD C-terminal domain-like"/>
    <property type="match status" value="2"/>
</dbReference>
<dbReference type="SUPFAM" id="SSF143968">
    <property type="entry name" value="UbiD C-terminal domain-like"/>
    <property type="match status" value="2"/>
</dbReference>
<evidence type="ECO:0000313" key="6">
    <source>
        <dbReference type="Proteomes" id="UP000722750"/>
    </source>
</evidence>
<dbReference type="Pfam" id="PF01977">
    <property type="entry name" value="UbiD"/>
    <property type="match status" value="1"/>
</dbReference>
<comment type="similarity">
    <text evidence="1">Belongs to the UbiD family.</text>
</comment>
<evidence type="ECO:0000256" key="1">
    <source>
        <dbReference type="ARBA" id="ARBA00010021"/>
    </source>
</evidence>
<evidence type="ECO:0000259" key="3">
    <source>
        <dbReference type="Pfam" id="PF20695"/>
    </source>
</evidence>
<dbReference type="Proteomes" id="UP000722750">
    <property type="component" value="Unassembled WGS sequence"/>
</dbReference>
<dbReference type="PANTHER" id="PTHR30108">
    <property type="entry name" value="3-OCTAPRENYL-4-HYDROXYBENZOATE CARBOXY-LYASE-RELATED"/>
    <property type="match status" value="1"/>
</dbReference>
<dbReference type="InterPro" id="IPR048304">
    <property type="entry name" value="UbiD_Rift_dom"/>
</dbReference>
<dbReference type="InterPro" id="IPR049381">
    <property type="entry name" value="UbiD-like_C"/>
</dbReference>
<dbReference type="NCBIfam" id="TIGR00148">
    <property type="entry name" value="UbiD family decarboxylase"/>
    <property type="match status" value="1"/>
</dbReference>
<dbReference type="Pfam" id="PF20695">
    <property type="entry name" value="UbiD_N"/>
    <property type="match status" value="1"/>
</dbReference>
<feature type="domain" description="3-octaprenyl-4-hydroxybenzoate carboxy-lyase-like C-terminal" evidence="4">
    <location>
        <begin position="357"/>
        <end position="480"/>
    </location>
</feature>
<comment type="caution">
    <text evidence="5">The sequence shown here is derived from an EMBL/GenBank/DDBJ whole genome shotgun (WGS) entry which is preliminary data.</text>
</comment>
<sequence length="626" mass="70714">MSGDNCNQDLVLRKPKNKSVLVYCPVYLINLTQEYLYKLKIYSLQDFIKYLDSNGELIRIKTEVDARLEVTEISIRALKEGMPALLFENVKGAKFPLAMNVLASDKRIELALGKHPDRLGEELITFMEDAMPPGPKVFFKHAGITKRIFSTLPRKTCSPTSQEVVINPDLNDIPIITSWPEDGGPFITLPQVFTYDPHDGKRNVGMYRMQIFDGQTTGMHWQIQKGGGFHYYQARKLGREFEIAVALGTDPALLLATVAALPEGIDEVMFSGFLRSRRTRMVKGKSVSIKVPADAEFILEGTVHLTELRMEGPFGDHFGHYSHASKFPVFHISKVTHRKNAIYPTTVVGLPPMEDKYLGNATQQVLGPLIRLIHPEICNLWAYYEAGFHNLLVVSVEERYQKEAMKTALSIMGEGQLSLTKCIVTVSEDVNPRDFNAVLTAIRENFDPTYDFIMIPKVPLDTLDFTSYKMNLGSKMIMDATKSKNPKSEIRNPKSQIGSLIKTIDNRVSDWNLLGETLLVVTVQGDGRDVVNKLTKSRELVGPKIIAVVSPDVDIRNEEQTIWGIFTRFDAERDIMFAEEKLVGINPLFKGKMGIDATWKKGYPAPLVMSEEIVKKVDERWDSYWK</sequence>
<dbReference type="NCBIfam" id="TIGR03701">
    <property type="entry name" value="mena_SCO4490"/>
    <property type="match status" value="1"/>
</dbReference>
<dbReference type="SUPFAM" id="SSF50475">
    <property type="entry name" value="FMN-binding split barrel"/>
    <property type="match status" value="1"/>
</dbReference>
<organism evidence="5 6">
    <name type="scientific">Candidatus Scalindua arabica</name>
    <dbReference type="NCBI Taxonomy" id="1127984"/>
    <lineage>
        <taxon>Bacteria</taxon>
        <taxon>Pseudomonadati</taxon>
        <taxon>Planctomycetota</taxon>
        <taxon>Candidatus Brocadiia</taxon>
        <taxon>Candidatus Brocadiales</taxon>
        <taxon>Candidatus Scalinduaceae</taxon>
        <taxon>Candidatus Scalindua</taxon>
    </lineage>
</organism>
<accession>A0A941W3T3</accession>
<dbReference type="GO" id="GO:0005737">
    <property type="term" value="C:cytoplasm"/>
    <property type="evidence" value="ECO:0007669"/>
    <property type="project" value="TreeGrafter"/>
</dbReference>
<dbReference type="GO" id="GO:0016831">
    <property type="term" value="F:carboxy-lyase activity"/>
    <property type="evidence" value="ECO:0007669"/>
    <property type="project" value="InterPro"/>
</dbReference>